<dbReference type="PANTHER" id="PTHR10778:SF4">
    <property type="entry name" value="NUCLEOTIDE SUGAR TRANSPORTER SLC35B4"/>
    <property type="match status" value="1"/>
</dbReference>
<keyword evidence="4 8" id="KW-0812">Transmembrane</keyword>
<feature type="compositionally biased region" description="Polar residues" evidence="7">
    <location>
        <begin position="380"/>
        <end position="402"/>
    </location>
</feature>
<feature type="transmembrane region" description="Helical" evidence="8">
    <location>
        <begin position="357"/>
        <end position="376"/>
    </location>
</feature>
<feature type="transmembrane region" description="Helical" evidence="8">
    <location>
        <begin position="82"/>
        <end position="104"/>
    </location>
</feature>
<keyword evidence="5 8" id="KW-1133">Transmembrane helix</keyword>
<dbReference type="GO" id="GO:0000139">
    <property type="term" value="C:Golgi membrane"/>
    <property type="evidence" value="ECO:0007669"/>
    <property type="project" value="TreeGrafter"/>
</dbReference>
<dbReference type="GO" id="GO:0005789">
    <property type="term" value="C:endoplasmic reticulum membrane"/>
    <property type="evidence" value="ECO:0007669"/>
    <property type="project" value="TreeGrafter"/>
</dbReference>
<comment type="subcellular location">
    <subcellularLocation>
        <location evidence="1">Endomembrane system</location>
        <topology evidence="1">Multi-pass membrane protein</topology>
    </subcellularLocation>
</comment>
<dbReference type="EMBL" id="ML210972">
    <property type="protein sequence ID" value="TFK94110.1"/>
    <property type="molecule type" value="Genomic_DNA"/>
</dbReference>
<evidence type="ECO:0000256" key="1">
    <source>
        <dbReference type="ARBA" id="ARBA00004127"/>
    </source>
</evidence>
<name>A0A5C3Q177_9APHY</name>
<sequence>MARHAKNGQLKAKHGTEEATSNGDAKTVGNKLTEKQGNGHANVPQAVALSLIDYSLMLSLVFGGCCSNVWSYEQLLKMDAHIGTTLTFSQMLFITMQSLPSFLVFPKDGRLPHLKPRHVPLSSWALQVIVLTSGSLMNNWVFAFSVPLTIQIVFRSAGLAVSMLLGYLVMKKRYSLAQIAAVAFVSAGVILATLSRPSSSTASATPSDLGRYTIGVAMLTFSLLLTGILGVLQERTYTKYGPHWKEGVFYTHCLSLPIFLFFTSDLKRGFRGLAKPASIAPFSEEALGSFAPYIPHAVLVANMFTQLACVSGVNQLSSFNRQTQQHVSSVSTNLVLTARKAISLCFSVWWFGNGWNAQLGVGAGMVFLGSLFYTAASSRGSTSITPSPSQRRSTAPNGTAATKKSKAD</sequence>
<evidence type="ECO:0000256" key="4">
    <source>
        <dbReference type="ARBA" id="ARBA00022692"/>
    </source>
</evidence>
<proteinExistence type="predicted"/>
<organism evidence="9 10">
    <name type="scientific">Polyporus arcularius HHB13444</name>
    <dbReference type="NCBI Taxonomy" id="1314778"/>
    <lineage>
        <taxon>Eukaryota</taxon>
        <taxon>Fungi</taxon>
        <taxon>Dikarya</taxon>
        <taxon>Basidiomycota</taxon>
        <taxon>Agaricomycotina</taxon>
        <taxon>Agaricomycetes</taxon>
        <taxon>Polyporales</taxon>
        <taxon>Polyporaceae</taxon>
        <taxon>Polyporus</taxon>
    </lineage>
</organism>
<feature type="region of interest" description="Disordered" evidence="7">
    <location>
        <begin position="380"/>
        <end position="408"/>
    </location>
</feature>
<keyword evidence="10" id="KW-1185">Reference proteome</keyword>
<dbReference type="GO" id="GO:0005464">
    <property type="term" value="F:UDP-xylose transmembrane transporter activity"/>
    <property type="evidence" value="ECO:0007669"/>
    <property type="project" value="TreeGrafter"/>
</dbReference>
<reference evidence="9 10" key="1">
    <citation type="journal article" date="2019" name="Nat. Ecol. Evol.">
        <title>Megaphylogeny resolves global patterns of mushroom evolution.</title>
        <authorList>
            <person name="Varga T."/>
            <person name="Krizsan K."/>
            <person name="Foldi C."/>
            <person name="Dima B."/>
            <person name="Sanchez-Garcia M."/>
            <person name="Sanchez-Ramirez S."/>
            <person name="Szollosi G.J."/>
            <person name="Szarkandi J.G."/>
            <person name="Papp V."/>
            <person name="Albert L."/>
            <person name="Andreopoulos W."/>
            <person name="Angelini C."/>
            <person name="Antonin V."/>
            <person name="Barry K.W."/>
            <person name="Bougher N.L."/>
            <person name="Buchanan P."/>
            <person name="Buyck B."/>
            <person name="Bense V."/>
            <person name="Catcheside P."/>
            <person name="Chovatia M."/>
            <person name="Cooper J."/>
            <person name="Damon W."/>
            <person name="Desjardin D."/>
            <person name="Finy P."/>
            <person name="Geml J."/>
            <person name="Haridas S."/>
            <person name="Hughes K."/>
            <person name="Justo A."/>
            <person name="Karasinski D."/>
            <person name="Kautmanova I."/>
            <person name="Kiss B."/>
            <person name="Kocsube S."/>
            <person name="Kotiranta H."/>
            <person name="LaButti K.M."/>
            <person name="Lechner B.E."/>
            <person name="Liimatainen K."/>
            <person name="Lipzen A."/>
            <person name="Lukacs Z."/>
            <person name="Mihaltcheva S."/>
            <person name="Morgado L.N."/>
            <person name="Niskanen T."/>
            <person name="Noordeloos M.E."/>
            <person name="Ohm R.A."/>
            <person name="Ortiz-Santana B."/>
            <person name="Ovrebo C."/>
            <person name="Racz N."/>
            <person name="Riley R."/>
            <person name="Savchenko A."/>
            <person name="Shiryaev A."/>
            <person name="Soop K."/>
            <person name="Spirin V."/>
            <person name="Szebenyi C."/>
            <person name="Tomsovsky M."/>
            <person name="Tulloss R.E."/>
            <person name="Uehling J."/>
            <person name="Grigoriev I.V."/>
            <person name="Vagvolgyi C."/>
            <person name="Papp T."/>
            <person name="Martin F.M."/>
            <person name="Miettinen O."/>
            <person name="Hibbett D.S."/>
            <person name="Nagy L.G."/>
        </authorList>
    </citation>
    <scope>NUCLEOTIDE SEQUENCE [LARGE SCALE GENOMIC DNA]</scope>
    <source>
        <strain evidence="9 10">HHB13444</strain>
    </source>
</reference>
<evidence type="ECO:0000256" key="8">
    <source>
        <dbReference type="SAM" id="Phobius"/>
    </source>
</evidence>
<dbReference type="GO" id="GO:0005462">
    <property type="term" value="F:UDP-N-acetylglucosamine transmembrane transporter activity"/>
    <property type="evidence" value="ECO:0007669"/>
    <property type="project" value="TreeGrafter"/>
</dbReference>
<dbReference type="InParanoid" id="A0A5C3Q177"/>
<keyword evidence="6 8" id="KW-0472">Membrane</keyword>
<feature type="transmembrane region" description="Helical" evidence="8">
    <location>
        <begin position="214"/>
        <end position="232"/>
    </location>
</feature>
<evidence type="ECO:0000256" key="7">
    <source>
        <dbReference type="SAM" id="MobiDB-lite"/>
    </source>
</evidence>
<dbReference type="Proteomes" id="UP000308197">
    <property type="component" value="Unassembled WGS sequence"/>
</dbReference>
<accession>A0A5C3Q177</accession>
<evidence type="ECO:0000256" key="3">
    <source>
        <dbReference type="ARBA" id="ARBA00022597"/>
    </source>
</evidence>
<gene>
    <name evidence="9" type="ORF">K466DRAFT_561238</name>
</gene>
<dbReference type="InterPro" id="IPR013657">
    <property type="entry name" value="SCL35B1-4/HUT1"/>
</dbReference>
<dbReference type="Pfam" id="PF08449">
    <property type="entry name" value="UAA"/>
    <property type="match status" value="1"/>
</dbReference>
<dbReference type="FunCoup" id="A0A5C3Q177">
    <property type="interactions" value="116"/>
</dbReference>
<feature type="transmembrane region" description="Helical" evidence="8">
    <location>
        <begin position="176"/>
        <end position="194"/>
    </location>
</feature>
<keyword evidence="2" id="KW-0813">Transport</keyword>
<keyword evidence="3" id="KW-0762">Sugar transport</keyword>
<dbReference type="AlphaFoldDB" id="A0A5C3Q177"/>
<evidence type="ECO:0000313" key="9">
    <source>
        <dbReference type="EMBL" id="TFK94110.1"/>
    </source>
</evidence>
<evidence type="ECO:0000256" key="6">
    <source>
        <dbReference type="ARBA" id="ARBA00023136"/>
    </source>
</evidence>
<evidence type="ECO:0000256" key="5">
    <source>
        <dbReference type="ARBA" id="ARBA00022989"/>
    </source>
</evidence>
<evidence type="ECO:0000313" key="10">
    <source>
        <dbReference type="Proteomes" id="UP000308197"/>
    </source>
</evidence>
<feature type="transmembrane region" description="Helical" evidence="8">
    <location>
        <begin position="148"/>
        <end position="169"/>
    </location>
</feature>
<evidence type="ECO:0000256" key="2">
    <source>
        <dbReference type="ARBA" id="ARBA00022448"/>
    </source>
</evidence>
<dbReference type="PANTHER" id="PTHR10778">
    <property type="entry name" value="SOLUTE CARRIER FAMILY 35 MEMBER B"/>
    <property type="match status" value="1"/>
</dbReference>
<feature type="region of interest" description="Disordered" evidence="7">
    <location>
        <begin position="1"/>
        <end position="37"/>
    </location>
</feature>
<protein>
    <submittedName>
        <fullName evidence="9">UAA-domain-containing protein</fullName>
    </submittedName>
</protein>